<feature type="chain" id="PRO_5047308027" description="DUF3575 domain-containing protein" evidence="1">
    <location>
        <begin position="23"/>
        <end position="147"/>
    </location>
</feature>
<evidence type="ECO:0008006" key="4">
    <source>
        <dbReference type="Google" id="ProtNLM"/>
    </source>
</evidence>
<feature type="signal peptide" evidence="1">
    <location>
        <begin position="1"/>
        <end position="22"/>
    </location>
</feature>
<protein>
    <recommendedName>
        <fullName evidence="4">DUF3575 domain-containing protein</fullName>
    </recommendedName>
</protein>
<evidence type="ECO:0000256" key="1">
    <source>
        <dbReference type="SAM" id="SignalP"/>
    </source>
</evidence>
<comment type="caution">
    <text evidence="2">The sequence shown here is derived from an EMBL/GenBank/DDBJ whole genome shotgun (WGS) entry which is preliminary data.</text>
</comment>
<name>A0ABX0WEL2_9RHOB</name>
<reference evidence="2 3" key="1">
    <citation type="submission" date="2018-05" db="EMBL/GenBank/DDBJ databases">
        <authorList>
            <person name="Zhang Y.-J."/>
        </authorList>
    </citation>
    <scope>NUCLEOTIDE SEQUENCE [LARGE SCALE GENOMIC DNA]</scope>
    <source>
        <strain evidence="2 3">CY04</strain>
    </source>
</reference>
<dbReference type="EMBL" id="QHLQ01000028">
    <property type="protein sequence ID" value="NIZ63117.1"/>
    <property type="molecule type" value="Genomic_DNA"/>
</dbReference>
<accession>A0ABX0WEL2</accession>
<keyword evidence="3" id="KW-1185">Reference proteome</keyword>
<sequence length="147" mass="16398">MKQIFRHLIIIAACSVALPLTAQEFRAINSLYVNRVDKNVIEVIGRPGAHKEDYWCGVGDYVRRVVRAPWKTKIYVVSGIGRGVTTGARDAVRFTMSPDAIGIEPYESNLILDVLTVGYSRSLTYAFDMCHRRPGFFHSGFGIGIGF</sequence>
<evidence type="ECO:0000313" key="2">
    <source>
        <dbReference type="EMBL" id="NIZ63117.1"/>
    </source>
</evidence>
<dbReference type="RefSeq" id="WP_167685723.1">
    <property type="nucleotide sequence ID" value="NZ_QHLQ01000028.1"/>
</dbReference>
<evidence type="ECO:0000313" key="3">
    <source>
        <dbReference type="Proteomes" id="UP001429564"/>
    </source>
</evidence>
<proteinExistence type="predicted"/>
<keyword evidence="1" id="KW-0732">Signal</keyword>
<gene>
    <name evidence="2" type="ORF">DL239_19310</name>
</gene>
<dbReference type="Proteomes" id="UP001429564">
    <property type="component" value="Unassembled WGS sequence"/>
</dbReference>
<organism evidence="2 3">
    <name type="scientific">Parasedimentitalea denitrificans</name>
    <dbReference type="NCBI Taxonomy" id="2211118"/>
    <lineage>
        <taxon>Bacteria</taxon>
        <taxon>Pseudomonadati</taxon>
        <taxon>Pseudomonadota</taxon>
        <taxon>Alphaproteobacteria</taxon>
        <taxon>Rhodobacterales</taxon>
        <taxon>Paracoccaceae</taxon>
        <taxon>Parasedimentitalea</taxon>
    </lineage>
</organism>